<comment type="caution">
    <text evidence="1">The sequence shown here is derived from an EMBL/GenBank/DDBJ whole genome shotgun (WGS) entry which is preliminary data.</text>
</comment>
<organism evidence="1 2">
    <name type="scientific">Labedaea rhizosphaerae</name>
    <dbReference type="NCBI Taxonomy" id="598644"/>
    <lineage>
        <taxon>Bacteria</taxon>
        <taxon>Bacillati</taxon>
        <taxon>Actinomycetota</taxon>
        <taxon>Actinomycetes</taxon>
        <taxon>Pseudonocardiales</taxon>
        <taxon>Pseudonocardiaceae</taxon>
        <taxon>Labedaea</taxon>
    </lineage>
</organism>
<dbReference type="Proteomes" id="UP000295444">
    <property type="component" value="Unassembled WGS sequence"/>
</dbReference>
<protein>
    <submittedName>
        <fullName evidence="1">Uncharacterized protein</fullName>
    </submittedName>
</protein>
<gene>
    <name evidence="1" type="ORF">EV186_11085</name>
</gene>
<accession>A0A4R6RUW3</accession>
<proteinExistence type="predicted"/>
<dbReference type="RefSeq" id="WP_166659498.1">
    <property type="nucleotide sequence ID" value="NZ_SNXZ01000010.1"/>
</dbReference>
<reference evidence="1 2" key="1">
    <citation type="submission" date="2019-03" db="EMBL/GenBank/DDBJ databases">
        <title>Genomic Encyclopedia of Type Strains, Phase IV (KMG-IV): sequencing the most valuable type-strain genomes for metagenomic binning, comparative biology and taxonomic classification.</title>
        <authorList>
            <person name="Goeker M."/>
        </authorList>
    </citation>
    <scope>NUCLEOTIDE SEQUENCE [LARGE SCALE GENOMIC DNA]</scope>
    <source>
        <strain evidence="1 2">DSM 45361</strain>
    </source>
</reference>
<dbReference type="AlphaFoldDB" id="A0A4R6RUW3"/>
<evidence type="ECO:0000313" key="1">
    <source>
        <dbReference type="EMBL" id="TDP90544.1"/>
    </source>
</evidence>
<keyword evidence="2" id="KW-1185">Reference proteome</keyword>
<evidence type="ECO:0000313" key="2">
    <source>
        <dbReference type="Proteomes" id="UP000295444"/>
    </source>
</evidence>
<dbReference type="EMBL" id="SNXZ01000010">
    <property type="protein sequence ID" value="TDP90544.1"/>
    <property type="molecule type" value="Genomic_DNA"/>
</dbReference>
<name>A0A4R6RUW3_LABRH</name>
<sequence>MSTISDSDHIDGNGAAGPFSEALGIDATNAVLTCARCARPSRFAEARVYDGAGLVARCPECTSVLGRLVSTPTDAWLDLRGAASIRVALPGGTPR</sequence>
<dbReference type="InterPro" id="IPR045423">
    <property type="entry name" value="DUF6510"/>
</dbReference>
<dbReference type="Pfam" id="PF20120">
    <property type="entry name" value="DUF6510"/>
    <property type="match status" value="1"/>
</dbReference>